<evidence type="ECO:0000256" key="6">
    <source>
        <dbReference type="ARBA" id="ARBA00023159"/>
    </source>
</evidence>
<dbReference type="PROSITE" id="PS00688">
    <property type="entry name" value="SIGMA54_INTERACT_3"/>
    <property type="match status" value="1"/>
</dbReference>
<reference evidence="9 10" key="1">
    <citation type="submission" date="2016-03" db="EMBL/GenBank/DDBJ databases">
        <title>Draft Genome Sequence of the Strain BR 10245 (Bradyrhizobium sp.) isolated from nodules of Centrolobium paraense.</title>
        <authorList>
            <person name="Simoes-Araujo J.L.Sr."/>
            <person name="Barauna A.C."/>
            <person name="Silva K."/>
            <person name="Zilli J.E."/>
        </authorList>
    </citation>
    <scope>NUCLEOTIDE SEQUENCE [LARGE SCALE GENOMIC DNA]</scope>
    <source>
        <strain evidence="9 10">BR 10245</strain>
    </source>
</reference>
<dbReference type="RefSeq" id="WP_245329278.1">
    <property type="nucleotide sequence ID" value="NZ_LUUB01000116.1"/>
</dbReference>
<dbReference type="Gene3D" id="3.30.450.40">
    <property type="match status" value="1"/>
</dbReference>
<keyword evidence="3" id="KW-0902">Two-component regulatory system</keyword>
<dbReference type="SUPFAM" id="SSF52540">
    <property type="entry name" value="P-loop containing nucleoside triphosphate hydrolases"/>
    <property type="match status" value="1"/>
</dbReference>
<evidence type="ECO:0000256" key="1">
    <source>
        <dbReference type="ARBA" id="ARBA00022741"/>
    </source>
</evidence>
<dbReference type="Pfam" id="PF25601">
    <property type="entry name" value="AAA_lid_14"/>
    <property type="match status" value="1"/>
</dbReference>
<keyword evidence="2" id="KW-0067">ATP-binding</keyword>
<proteinExistence type="predicted"/>
<dbReference type="InterPro" id="IPR009057">
    <property type="entry name" value="Homeodomain-like_sf"/>
</dbReference>
<dbReference type="InterPro" id="IPR058031">
    <property type="entry name" value="AAA_lid_NorR"/>
</dbReference>
<accession>A0A176YAB9</accession>
<keyword evidence="5" id="KW-0238">DNA-binding</keyword>
<comment type="caution">
    <text evidence="9">The sequence shown here is derived from an EMBL/GenBank/DDBJ whole genome shotgun (WGS) entry which is preliminary data.</text>
</comment>
<evidence type="ECO:0000256" key="2">
    <source>
        <dbReference type="ARBA" id="ARBA00022840"/>
    </source>
</evidence>
<feature type="domain" description="Sigma-54 factor interaction" evidence="8">
    <location>
        <begin position="342"/>
        <end position="572"/>
    </location>
</feature>
<dbReference type="InterPro" id="IPR003593">
    <property type="entry name" value="AAA+_ATPase"/>
</dbReference>
<dbReference type="GO" id="GO:0000160">
    <property type="term" value="P:phosphorelay signal transduction system"/>
    <property type="evidence" value="ECO:0007669"/>
    <property type="project" value="UniProtKB-KW"/>
</dbReference>
<evidence type="ECO:0000256" key="3">
    <source>
        <dbReference type="ARBA" id="ARBA00023012"/>
    </source>
</evidence>
<organism evidence="9 10">
    <name type="scientific">Bradyrhizobium centrolobii</name>
    <dbReference type="NCBI Taxonomy" id="1505087"/>
    <lineage>
        <taxon>Bacteria</taxon>
        <taxon>Pseudomonadati</taxon>
        <taxon>Pseudomonadota</taxon>
        <taxon>Alphaproteobacteria</taxon>
        <taxon>Hyphomicrobiales</taxon>
        <taxon>Nitrobacteraceae</taxon>
        <taxon>Bradyrhizobium</taxon>
    </lineage>
</organism>
<dbReference type="GO" id="GO:0005524">
    <property type="term" value="F:ATP binding"/>
    <property type="evidence" value="ECO:0007669"/>
    <property type="project" value="UniProtKB-KW"/>
</dbReference>
<dbReference type="PROSITE" id="PS50045">
    <property type="entry name" value="SIGMA54_INTERACT_4"/>
    <property type="match status" value="1"/>
</dbReference>
<sequence length="652" mass="71306">MLGQTPEDAFAHPGIERDVLTSWERFLSGSSSTSRPVVRAAITDSWQRCQKSAVDYRRGQAPVPMRDERLQRLLDKRSRLVQAGASTMALARDYMRETGTVMVLTDADGIVLRLEGDTKIALRNAVEKTHLLPGSSWNEATCGTNAIGTALETGGPIQVHATEHFCSGIQRWTCSACVVRDPIDGAVIGAIDISGLCASYARQALALAISAAARIEAQLLQMELDARYRLLDQCFWMLPPSDRHHAVLFDSAGRPFKANGEMAQILRDLGAPQSQSNFPLLGSSEDRPWNNLRPAWIKEEWLRPVVHQGEHLGTVMVAPKSAVSSRSVLSPAQGDARAFTSIVHADPKMHAVVEKCRRVGKTAAPVLLLGETGVGKEVFAQAIHSVSPHRSGPLVVVNCGSVSRELLASELFGYVDGAFTGARRGGMSGKIEAASGGTLFLDEIGELPLDLQPMLLRALENGEISRIGETAARKVDFRLVAATNRDLQVEVDAQRFRKDLYYRLAVVPVIIPPLRERCDDIPLLVDQFVAQAKSRYGLADRRFAPEVLVCLRHYDWPGNVRELRNLVESLLLTSSGDPIEPSDLPDIIHRTGPSREPGLSLAESAERDLISRTLRSCKGNVTATASALGLAKSTVYAKLHRYSIRFDPRSNQ</sequence>
<dbReference type="SUPFAM" id="SSF46689">
    <property type="entry name" value="Homeodomain-like"/>
    <property type="match status" value="1"/>
</dbReference>
<evidence type="ECO:0000256" key="7">
    <source>
        <dbReference type="ARBA" id="ARBA00023163"/>
    </source>
</evidence>
<dbReference type="InterPro" id="IPR029016">
    <property type="entry name" value="GAF-like_dom_sf"/>
</dbReference>
<name>A0A176YAB9_9BRAD</name>
<keyword evidence="1" id="KW-0547">Nucleotide-binding</keyword>
<dbReference type="STRING" id="1505087.AYJ54_32365"/>
<protein>
    <submittedName>
        <fullName evidence="9">AAA family ATPase</fullName>
    </submittedName>
</protein>
<evidence type="ECO:0000259" key="8">
    <source>
        <dbReference type="PROSITE" id="PS50045"/>
    </source>
</evidence>
<dbReference type="PRINTS" id="PR01590">
    <property type="entry name" value="HTHFIS"/>
</dbReference>
<dbReference type="InterPro" id="IPR003018">
    <property type="entry name" value="GAF"/>
</dbReference>
<evidence type="ECO:0000313" key="10">
    <source>
        <dbReference type="Proteomes" id="UP000076959"/>
    </source>
</evidence>
<dbReference type="PANTHER" id="PTHR32071:SF81">
    <property type="entry name" value="PROPIONATE CATABOLISM OPERON REGULATORY PROTEIN"/>
    <property type="match status" value="1"/>
</dbReference>
<dbReference type="SMART" id="SM00382">
    <property type="entry name" value="AAA"/>
    <property type="match status" value="1"/>
</dbReference>
<evidence type="ECO:0000256" key="5">
    <source>
        <dbReference type="ARBA" id="ARBA00023125"/>
    </source>
</evidence>
<dbReference type="EMBL" id="LUUB01000116">
    <property type="protein sequence ID" value="OAE99857.1"/>
    <property type="molecule type" value="Genomic_DNA"/>
</dbReference>
<dbReference type="InterPro" id="IPR002197">
    <property type="entry name" value="HTH_Fis"/>
</dbReference>
<dbReference type="InterPro" id="IPR027417">
    <property type="entry name" value="P-loop_NTPase"/>
</dbReference>
<dbReference type="Pfam" id="PF02954">
    <property type="entry name" value="HTH_8"/>
    <property type="match status" value="1"/>
</dbReference>
<dbReference type="Gene3D" id="1.10.10.60">
    <property type="entry name" value="Homeodomain-like"/>
    <property type="match status" value="1"/>
</dbReference>
<evidence type="ECO:0000256" key="4">
    <source>
        <dbReference type="ARBA" id="ARBA00023015"/>
    </source>
</evidence>
<dbReference type="FunFam" id="3.40.50.300:FF:000006">
    <property type="entry name" value="DNA-binding transcriptional regulator NtrC"/>
    <property type="match status" value="1"/>
</dbReference>
<keyword evidence="7" id="KW-0804">Transcription</keyword>
<dbReference type="GO" id="GO:0043565">
    <property type="term" value="F:sequence-specific DNA binding"/>
    <property type="evidence" value="ECO:0007669"/>
    <property type="project" value="InterPro"/>
</dbReference>
<dbReference type="InterPro" id="IPR025662">
    <property type="entry name" value="Sigma_54_int_dom_ATP-bd_1"/>
</dbReference>
<keyword evidence="4" id="KW-0805">Transcription regulation</keyword>
<dbReference type="PROSITE" id="PS00676">
    <property type="entry name" value="SIGMA54_INTERACT_2"/>
    <property type="match status" value="1"/>
</dbReference>
<evidence type="ECO:0000313" key="9">
    <source>
        <dbReference type="EMBL" id="OAE99857.1"/>
    </source>
</evidence>
<gene>
    <name evidence="9" type="ORF">AYJ54_32365</name>
</gene>
<dbReference type="Gene3D" id="3.40.50.300">
    <property type="entry name" value="P-loop containing nucleotide triphosphate hydrolases"/>
    <property type="match status" value="1"/>
</dbReference>
<dbReference type="PANTHER" id="PTHR32071">
    <property type="entry name" value="TRANSCRIPTIONAL REGULATORY PROTEIN"/>
    <property type="match status" value="1"/>
</dbReference>
<dbReference type="InterPro" id="IPR025944">
    <property type="entry name" value="Sigma_54_int_dom_CS"/>
</dbReference>
<dbReference type="Pfam" id="PF00158">
    <property type="entry name" value="Sigma54_activat"/>
    <property type="match status" value="1"/>
</dbReference>
<keyword evidence="10" id="KW-1185">Reference proteome</keyword>
<dbReference type="CDD" id="cd00009">
    <property type="entry name" value="AAA"/>
    <property type="match status" value="1"/>
</dbReference>
<dbReference type="InterPro" id="IPR025943">
    <property type="entry name" value="Sigma_54_int_dom_ATP-bd_2"/>
</dbReference>
<dbReference type="Pfam" id="PF01590">
    <property type="entry name" value="GAF"/>
    <property type="match status" value="1"/>
</dbReference>
<dbReference type="InterPro" id="IPR002078">
    <property type="entry name" value="Sigma_54_int"/>
</dbReference>
<dbReference type="Gene3D" id="1.10.8.60">
    <property type="match status" value="1"/>
</dbReference>
<keyword evidence="6" id="KW-0010">Activator</keyword>
<dbReference type="Proteomes" id="UP000076959">
    <property type="component" value="Unassembled WGS sequence"/>
</dbReference>
<dbReference type="GO" id="GO:0006355">
    <property type="term" value="P:regulation of DNA-templated transcription"/>
    <property type="evidence" value="ECO:0007669"/>
    <property type="project" value="InterPro"/>
</dbReference>
<dbReference type="AlphaFoldDB" id="A0A176YAB9"/>
<dbReference type="PROSITE" id="PS00675">
    <property type="entry name" value="SIGMA54_INTERACT_1"/>
    <property type="match status" value="1"/>
</dbReference>